<dbReference type="RefSeq" id="WP_334575922.1">
    <property type="nucleotide sequence ID" value="NZ_JBEZVE010000022.1"/>
</dbReference>
<dbReference type="Pfam" id="PF09362">
    <property type="entry name" value="DUF1996"/>
    <property type="match status" value="1"/>
</dbReference>
<feature type="compositionally biased region" description="Low complexity" evidence="2">
    <location>
        <begin position="149"/>
        <end position="160"/>
    </location>
</feature>
<feature type="coiled-coil region" evidence="1">
    <location>
        <begin position="71"/>
        <end position="98"/>
    </location>
</feature>
<evidence type="ECO:0000313" key="4">
    <source>
        <dbReference type="EMBL" id="MEU3785732.1"/>
    </source>
</evidence>
<gene>
    <name evidence="4" type="ORF">AB0E89_35205</name>
</gene>
<proteinExistence type="predicted"/>
<evidence type="ECO:0000313" key="5">
    <source>
        <dbReference type="Proteomes" id="UP001550739"/>
    </source>
</evidence>
<accession>A0ABV2ZT35</accession>
<organism evidence="4 5">
    <name type="scientific">Streptomyces sp. 900129855</name>
    <dbReference type="NCBI Taxonomy" id="3155129"/>
    <lineage>
        <taxon>Bacteria</taxon>
        <taxon>Bacillati</taxon>
        <taxon>Actinomycetota</taxon>
        <taxon>Actinomycetes</taxon>
        <taxon>Kitasatosporales</taxon>
        <taxon>Streptomycetaceae</taxon>
        <taxon>Streptomyces</taxon>
    </lineage>
</organism>
<name>A0ABV2ZT35_9ACTN</name>
<evidence type="ECO:0000256" key="2">
    <source>
        <dbReference type="SAM" id="MobiDB-lite"/>
    </source>
</evidence>
<feature type="domain" description="DUF1996" evidence="3">
    <location>
        <begin position="224"/>
        <end position="427"/>
    </location>
</feature>
<dbReference type="PANTHER" id="PTHR43662">
    <property type="match status" value="1"/>
</dbReference>
<comment type="caution">
    <text evidence="4">The sequence shown here is derived from an EMBL/GenBank/DDBJ whole genome shotgun (WGS) entry which is preliminary data.</text>
</comment>
<evidence type="ECO:0000256" key="1">
    <source>
        <dbReference type="SAM" id="Coils"/>
    </source>
</evidence>
<keyword evidence="1" id="KW-0175">Coiled coil</keyword>
<feature type="region of interest" description="Disordered" evidence="2">
    <location>
        <begin position="149"/>
        <end position="169"/>
    </location>
</feature>
<protein>
    <submittedName>
        <fullName evidence="4">DUF1996 domain-containing protein</fullName>
    </submittedName>
</protein>
<sequence>MRVDHRRGKGRRNSIVLALALLAGGGGLVAVNAAANATDTAPNAATLSAPSQTVSCPGVRNRLPAIPSRAKAEVDRNLALLETQIADANNRIAATRGQGGPNFVDNAVLGPLKDKRVATLDRIAVAIGRVADKPTGLEALAPCRLSAPAAGPTASASAATGAGGAQRNGGVVRVDGPVASDFVDITKVARNVRQAPSRAGASTGTFDSRCGTNRRGQHNSDNDIVAPGVTNGAHHVHDYIGNKDVSAVSTNESLIRQGTTCTNGDQSAYYWPVLRDLTKAGPDADSALGGGKEGNVGAILVPASVSVTYKGSLAGKVVAMPQFLRIITGDAKAATNGVANANSRWTCTGFENKVELADKYPLCPRGSKVVRKFRFQSCWDGRNIDSADHRSHVAFADPATGACPSGFVAVPQLTMRLVYKVPSGPHYAVDGFQGQGHKAITDHDDFIEVMNPRLMNQAVKCINSGRHCG</sequence>
<keyword evidence="5" id="KW-1185">Reference proteome</keyword>
<dbReference type="EMBL" id="JBEZVE010000022">
    <property type="protein sequence ID" value="MEU3785732.1"/>
    <property type="molecule type" value="Genomic_DNA"/>
</dbReference>
<dbReference type="PANTHER" id="PTHR43662:SF3">
    <property type="entry name" value="DOMAIN PROTEIN, PUTATIVE (AFU_ORTHOLOGUE AFUA_6G11970)-RELATED"/>
    <property type="match status" value="1"/>
</dbReference>
<dbReference type="Proteomes" id="UP001550739">
    <property type="component" value="Unassembled WGS sequence"/>
</dbReference>
<dbReference type="InterPro" id="IPR018535">
    <property type="entry name" value="DUF1996"/>
</dbReference>
<evidence type="ECO:0000259" key="3">
    <source>
        <dbReference type="Pfam" id="PF09362"/>
    </source>
</evidence>
<reference evidence="4 5" key="1">
    <citation type="submission" date="2024-06" db="EMBL/GenBank/DDBJ databases">
        <title>The Natural Products Discovery Center: Release of the First 8490 Sequenced Strains for Exploring Actinobacteria Biosynthetic Diversity.</title>
        <authorList>
            <person name="Kalkreuter E."/>
            <person name="Kautsar S.A."/>
            <person name="Yang D."/>
            <person name="Bader C.D."/>
            <person name="Teijaro C.N."/>
            <person name="Fluegel L."/>
            <person name="Davis C.M."/>
            <person name="Simpson J.R."/>
            <person name="Lauterbach L."/>
            <person name="Steele A.D."/>
            <person name="Gui C."/>
            <person name="Meng S."/>
            <person name="Li G."/>
            <person name="Viehrig K."/>
            <person name="Ye F."/>
            <person name="Su P."/>
            <person name="Kiefer A.F."/>
            <person name="Nichols A."/>
            <person name="Cepeda A.J."/>
            <person name="Yan W."/>
            <person name="Fan B."/>
            <person name="Jiang Y."/>
            <person name="Adhikari A."/>
            <person name="Zheng C.-J."/>
            <person name="Schuster L."/>
            <person name="Cowan T.M."/>
            <person name="Smanski M.J."/>
            <person name="Chevrette M.G."/>
            <person name="De Carvalho L.P.S."/>
            <person name="Shen B."/>
        </authorList>
    </citation>
    <scope>NUCLEOTIDE SEQUENCE [LARGE SCALE GENOMIC DNA]</scope>
    <source>
        <strain evidence="4 5">NPDC033843</strain>
    </source>
</reference>
<feature type="region of interest" description="Disordered" evidence="2">
    <location>
        <begin position="194"/>
        <end position="223"/>
    </location>
</feature>